<sequence>MDVILQIKMNGESFNIKISLLSKDGVEEEDDDMGNANFFINVNLLGEKLSLEEDTSFNKMGANFVDSGLAIYSGDGEGVNEASQKEIFDHNLSNSSMKGVQDIPDVPIALDIEWVGEVGKSSNEATLVTSKHQMGHLLPTQVKNKELRIPLLESIVGGDHRK</sequence>
<dbReference type="Gramene" id="OIW07634">
    <property type="protein sequence ID" value="OIW07634"/>
    <property type="gene ID" value="TanjilG_03742"/>
</dbReference>
<dbReference type="EMBL" id="CM007367">
    <property type="protein sequence ID" value="OIW07634.1"/>
    <property type="molecule type" value="Genomic_DNA"/>
</dbReference>
<protein>
    <submittedName>
        <fullName evidence="1">Uncharacterized protein</fullName>
    </submittedName>
</protein>
<accession>A0A1J7HMH1</accession>
<dbReference type="Proteomes" id="UP000188354">
    <property type="component" value="Chromosome LG07"/>
</dbReference>
<gene>
    <name evidence="1" type="ORF">TanjilG_03742</name>
</gene>
<dbReference type="AlphaFoldDB" id="A0A1J7HMH1"/>
<evidence type="ECO:0000313" key="2">
    <source>
        <dbReference type="Proteomes" id="UP000188354"/>
    </source>
</evidence>
<organism evidence="1 2">
    <name type="scientific">Lupinus angustifolius</name>
    <name type="common">Narrow-leaved blue lupine</name>
    <dbReference type="NCBI Taxonomy" id="3871"/>
    <lineage>
        <taxon>Eukaryota</taxon>
        <taxon>Viridiplantae</taxon>
        <taxon>Streptophyta</taxon>
        <taxon>Embryophyta</taxon>
        <taxon>Tracheophyta</taxon>
        <taxon>Spermatophyta</taxon>
        <taxon>Magnoliopsida</taxon>
        <taxon>eudicotyledons</taxon>
        <taxon>Gunneridae</taxon>
        <taxon>Pentapetalae</taxon>
        <taxon>rosids</taxon>
        <taxon>fabids</taxon>
        <taxon>Fabales</taxon>
        <taxon>Fabaceae</taxon>
        <taxon>Papilionoideae</taxon>
        <taxon>50 kb inversion clade</taxon>
        <taxon>genistoids sensu lato</taxon>
        <taxon>core genistoids</taxon>
        <taxon>Genisteae</taxon>
        <taxon>Lupinus</taxon>
    </lineage>
</organism>
<proteinExistence type="predicted"/>
<reference evidence="1 2" key="1">
    <citation type="journal article" date="2017" name="Plant Biotechnol. J.">
        <title>A comprehensive draft genome sequence for lupin (Lupinus angustifolius), an emerging health food: insights into plant-microbe interactions and legume evolution.</title>
        <authorList>
            <person name="Hane J.K."/>
            <person name="Ming Y."/>
            <person name="Kamphuis L.G."/>
            <person name="Nelson M.N."/>
            <person name="Garg G."/>
            <person name="Atkins C.A."/>
            <person name="Bayer P.E."/>
            <person name="Bravo A."/>
            <person name="Bringans S."/>
            <person name="Cannon S."/>
            <person name="Edwards D."/>
            <person name="Foley R."/>
            <person name="Gao L.L."/>
            <person name="Harrison M.J."/>
            <person name="Huang W."/>
            <person name="Hurgobin B."/>
            <person name="Li S."/>
            <person name="Liu C.W."/>
            <person name="McGrath A."/>
            <person name="Morahan G."/>
            <person name="Murray J."/>
            <person name="Weller J."/>
            <person name="Jian J."/>
            <person name="Singh K.B."/>
        </authorList>
    </citation>
    <scope>NUCLEOTIDE SEQUENCE [LARGE SCALE GENOMIC DNA]</scope>
    <source>
        <strain evidence="2">cv. Tanjil</strain>
        <tissue evidence="1">Whole plant</tissue>
    </source>
</reference>
<keyword evidence="2" id="KW-1185">Reference proteome</keyword>
<evidence type="ECO:0000313" key="1">
    <source>
        <dbReference type="EMBL" id="OIW07634.1"/>
    </source>
</evidence>
<name>A0A1J7HMH1_LUPAN</name>